<proteinExistence type="predicted"/>
<keyword evidence="3" id="KW-1185">Reference proteome</keyword>
<gene>
    <name evidence="2" type="ORF">Pla52o_31280</name>
</gene>
<evidence type="ECO:0000313" key="3">
    <source>
        <dbReference type="Proteomes" id="UP000316304"/>
    </source>
</evidence>
<name>A0A5C6CBR4_9BACT</name>
<dbReference type="AlphaFoldDB" id="A0A5C6CBR4"/>
<evidence type="ECO:0000256" key="1">
    <source>
        <dbReference type="SAM" id="Phobius"/>
    </source>
</evidence>
<evidence type="ECO:0008006" key="4">
    <source>
        <dbReference type="Google" id="ProtNLM"/>
    </source>
</evidence>
<organism evidence="2 3">
    <name type="scientific">Novipirellula galeiformis</name>
    <dbReference type="NCBI Taxonomy" id="2528004"/>
    <lineage>
        <taxon>Bacteria</taxon>
        <taxon>Pseudomonadati</taxon>
        <taxon>Planctomycetota</taxon>
        <taxon>Planctomycetia</taxon>
        <taxon>Pirellulales</taxon>
        <taxon>Pirellulaceae</taxon>
        <taxon>Novipirellula</taxon>
    </lineage>
</organism>
<dbReference type="EMBL" id="SJPT01000005">
    <property type="protein sequence ID" value="TWU22080.1"/>
    <property type="molecule type" value="Genomic_DNA"/>
</dbReference>
<feature type="transmembrane region" description="Helical" evidence="1">
    <location>
        <begin position="12"/>
        <end position="30"/>
    </location>
</feature>
<evidence type="ECO:0000313" key="2">
    <source>
        <dbReference type="EMBL" id="TWU22080.1"/>
    </source>
</evidence>
<protein>
    <recommendedName>
        <fullName evidence="4">Transmembrane protein</fullName>
    </recommendedName>
</protein>
<dbReference type="Proteomes" id="UP000316304">
    <property type="component" value="Unassembled WGS sequence"/>
</dbReference>
<accession>A0A5C6CBR4</accession>
<keyword evidence="1" id="KW-0472">Membrane</keyword>
<reference evidence="2 3" key="1">
    <citation type="submission" date="2019-02" db="EMBL/GenBank/DDBJ databases">
        <title>Deep-cultivation of Planctomycetes and their phenomic and genomic characterization uncovers novel biology.</title>
        <authorList>
            <person name="Wiegand S."/>
            <person name="Jogler M."/>
            <person name="Boedeker C."/>
            <person name="Pinto D."/>
            <person name="Vollmers J."/>
            <person name="Rivas-Marin E."/>
            <person name="Kohn T."/>
            <person name="Peeters S.H."/>
            <person name="Heuer A."/>
            <person name="Rast P."/>
            <person name="Oberbeckmann S."/>
            <person name="Bunk B."/>
            <person name="Jeske O."/>
            <person name="Meyerdierks A."/>
            <person name="Storesund J.E."/>
            <person name="Kallscheuer N."/>
            <person name="Luecker S."/>
            <person name="Lage O.M."/>
            <person name="Pohl T."/>
            <person name="Merkel B.J."/>
            <person name="Hornburger P."/>
            <person name="Mueller R.-W."/>
            <person name="Bruemmer F."/>
            <person name="Labrenz M."/>
            <person name="Spormann A.M."/>
            <person name="Op Den Camp H."/>
            <person name="Overmann J."/>
            <person name="Amann R."/>
            <person name="Jetten M.S.M."/>
            <person name="Mascher T."/>
            <person name="Medema M.H."/>
            <person name="Devos D.P."/>
            <person name="Kaster A.-K."/>
            <person name="Ovreas L."/>
            <person name="Rohde M."/>
            <person name="Galperin M.Y."/>
            <person name="Jogler C."/>
        </authorList>
    </citation>
    <scope>NUCLEOTIDE SEQUENCE [LARGE SCALE GENOMIC DNA]</scope>
    <source>
        <strain evidence="2 3">Pla52o</strain>
    </source>
</reference>
<feature type="transmembrane region" description="Helical" evidence="1">
    <location>
        <begin position="42"/>
        <end position="66"/>
    </location>
</feature>
<keyword evidence="1" id="KW-0812">Transmembrane</keyword>
<comment type="caution">
    <text evidence="2">The sequence shown here is derived from an EMBL/GenBank/DDBJ whole genome shotgun (WGS) entry which is preliminary data.</text>
</comment>
<sequence>MRLTMLSISPTYLLYFVPLLISISLVFGATRHEDPTMIMKHALGTGRWICGFMAFIFVVLCIVNWMI</sequence>
<keyword evidence="1" id="KW-1133">Transmembrane helix</keyword>